<reference evidence="2" key="1">
    <citation type="submission" date="2020-04" db="EMBL/GenBank/DDBJ databases">
        <authorList>
            <person name="Zhang T."/>
        </authorList>
    </citation>
    <scope>NUCLEOTIDE SEQUENCE</scope>
    <source>
        <strain evidence="2">HKST-UBA02</strain>
    </source>
</reference>
<organism evidence="2 3">
    <name type="scientific">Eiseniibacteriota bacterium</name>
    <dbReference type="NCBI Taxonomy" id="2212470"/>
    <lineage>
        <taxon>Bacteria</taxon>
        <taxon>Candidatus Eiseniibacteriota</taxon>
    </lineage>
</organism>
<dbReference type="AlphaFoldDB" id="A0A956SD03"/>
<protein>
    <recommendedName>
        <fullName evidence="4">PEP-CTERM sorting domain-containing protein</fullName>
    </recommendedName>
</protein>
<comment type="caution">
    <text evidence="2">The sequence shown here is derived from an EMBL/GenBank/DDBJ whole genome shotgun (WGS) entry which is preliminary data.</text>
</comment>
<dbReference type="Proteomes" id="UP000739538">
    <property type="component" value="Unassembled WGS sequence"/>
</dbReference>
<gene>
    <name evidence="2" type="ORF">KDA27_03910</name>
</gene>
<sequence>MVRRLLALGVVATFLAVPAFAGTAHKDGTPTLDQAPSVPQSESTMRADWVYNTGGSEDFVPTTGGSFDGWGEWFITTVYNDTGSDLTLTELGFPCAGPMTEDYGWLVWLGLGGLVAPTGDAYTADYFGQFTPVDPGPDTFPPTVYTYVDVSAANIVVPAGTYFAFGYDNTGTGGQTDFNGVETWAWYGGLWDPDINYGRTAILQVKGNYGAVPVEQTTWGQIKGLYR</sequence>
<evidence type="ECO:0000313" key="3">
    <source>
        <dbReference type="Proteomes" id="UP000739538"/>
    </source>
</evidence>
<evidence type="ECO:0000256" key="1">
    <source>
        <dbReference type="SAM" id="SignalP"/>
    </source>
</evidence>
<evidence type="ECO:0000313" key="2">
    <source>
        <dbReference type="EMBL" id="MCA9754924.1"/>
    </source>
</evidence>
<evidence type="ECO:0008006" key="4">
    <source>
        <dbReference type="Google" id="ProtNLM"/>
    </source>
</evidence>
<name>A0A956SD03_UNCEI</name>
<feature type="chain" id="PRO_5038051085" description="PEP-CTERM sorting domain-containing protein" evidence="1">
    <location>
        <begin position="22"/>
        <end position="227"/>
    </location>
</feature>
<keyword evidence="1" id="KW-0732">Signal</keyword>
<feature type="signal peptide" evidence="1">
    <location>
        <begin position="1"/>
        <end position="21"/>
    </location>
</feature>
<reference evidence="2" key="2">
    <citation type="journal article" date="2021" name="Microbiome">
        <title>Successional dynamics and alternative stable states in a saline activated sludge microbial community over 9 years.</title>
        <authorList>
            <person name="Wang Y."/>
            <person name="Ye J."/>
            <person name="Ju F."/>
            <person name="Liu L."/>
            <person name="Boyd J.A."/>
            <person name="Deng Y."/>
            <person name="Parks D.H."/>
            <person name="Jiang X."/>
            <person name="Yin X."/>
            <person name="Woodcroft B.J."/>
            <person name="Tyson G.W."/>
            <person name="Hugenholtz P."/>
            <person name="Polz M.F."/>
            <person name="Zhang T."/>
        </authorList>
    </citation>
    <scope>NUCLEOTIDE SEQUENCE</scope>
    <source>
        <strain evidence="2">HKST-UBA02</strain>
    </source>
</reference>
<accession>A0A956SD03</accession>
<proteinExistence type="predicted"/>
<dbReference type="EMBL" id="JAGQHS010000012">
    <property type="protein sequence ID" value="MCA9754924.1"/>
    <property type="molecule type" value="Genomic_DNA"/>
</dbReference>